<dbReference type="InterPro" id="IPR007049">
    <property type="entry name" value="Carb-sel_porin_OprB"/>
</dbReference>
<comment type="similarity">
    <text evidence="1 2">Belongs to the OprB family.</text>
</comment>
<comment type="caution">
    <text evidence="3">The sequence shown here is derived from an EMBL/GenBank/DDBJ whole genome shotgun (WGS) entry which is preliminary data.</text>
</comment>
<keyword evidence="2" id="KW-0732">Signal</keyword>
<protein>
    <submittedName>
        <fullName evidence="3">Carbohydrate porin</fullName>
    </submittedName>
</protein>
<sequence>MVMPTRFLRVAMAGAMLLPASGHAWADQPNQTTPAPASLWQRDALFGSWGGLKSWLAGNGVTLGATEQAVPSNVLGGGARQGNAFSGLLTLSTRADLARYTGISGLTAYVSAWVAQGHGPTAYTVHSLSGLAYVEAPDGARLADAYLSWRAPHDAIHVKLGKFGIDENFDQNPAAATLLDSNFTYRDIMANNLPGGGPAYSYEGPGAMLAVQATKPLRLRIGLFGGDPLGRPLEGPPPPARDAGGLAFPLDVGALAIAEADYAYRLPDFGKGKFLIGGLYDTLARPDLLVSASGRSLARSDPAPARQDRGEYVLYAGDTQTIWHGTGKRRLRGFARIAYAPPAQNLISLDAQAGVVLDAPFTARPGDSAAFAVAYEKISARKVSFVRAQNRLAGTPAPIPSGETDIELDYNAALAPWLTATPDLQYIVHPGGGIADPNDPPRREPNAVLVQLQLTIAF</sequence>
<dbReference type="Pfam" id="PF04966">
    <property type="entry name" value="OprB"/>
    <property type="match status" value="1"/>
</dbReference>
<name>A0ABS9DUJ9_9PROT</name>
<dbReference type="EMBL" id="JAKGBZ010000009">
    <property type="protein sequence ID" value="MCF3946399.1"/>
    <property type="molecule type" value="Genomic_DNA"/>
</dbReference>
<dbReference type="Proteomes" id="UP001521209">
    <property type="component" value="Unassembled WGS sequence"/>
</dbReference>
<feature type="signal peptide" evidence="2">
    <location>
        <begin position="1"/>
        <end position="26"/>
    </location>
</feature>
<keyword evidence="4" id="KW-1185">Reference proteome</keyword>
<evidence type="ECO:0000256" key="1">
    <source>
        <dbReference type="ARBA" id="ARBA00008769"/>
    </source>
</evidence>
<dbReference type="Gene3D" id="2.40.160.180">
    <property type="entry name" value="Carbohydrate-selective porin OprB"/>
    <property type="match status" value="1"/>
</dbReference>
<feature type="chain" id="PRO_5044975111" evidence="2">
    <location>
        <begin position="27"/>
        <end position="458"/>
    </location>
</feature>
<evidence type="ECO:0000256" key="2">
    <source>
        <dbReference type="RuleBase" id="RU363072"/>
    </source>
</evidence>
<evidence type="ECO:0000313" key="4">
    <source>
        <dbReference type="Proteomes" id="UP001521209"/>
    </source>
</evidence>
<dbReference type="RefSeq" id="WP_235703631.1">
    <property type="nucleotide sequence ID" value="NZ_JAKGBZ010000009.1"/>
</dbReference>
<organism evidence="3 4">
    <name type="scientific">Acidiphilium iwatense</name>
    <dbReference type="NCBI Taxonomy" id="768198"/>
    <lineage>
        <taxon>Bacteria</taxon>
        <taxon>Pseudomonadati</taxon>
        <taxon>Pseudomonadota</taxon>
        <taxon>Alphaproteobacteria</taxon>
        <taxon>Acetobacterales</taxon>
        <taxon>Acidocellaceae</taxon>
        <taxon>Acidiphilium</taxon>
    </lineage>
</organism>
<dbReference type="InterPro" id="IPR052932">
    <property type="entry name" value="OprB_Porin"/>
</dbReference>
<evidence type="ECO:0000313" key="3">
    <source>
        <dbReference type="EMBL" id="MCF3946399.1"/>
    </source>
</evidence>
<proteinExistence type="inferred from homology"/>
<dbReference type="PANTHER" id="PTHR37944">
    <property type="entry name" value="PORIN B"/>
    <property type="match status" value="1"/>
</dbReference>
<accession>A0ABS9DUJ9</accession>
<gene>
    <name evidence="3" type="ORF">L2A60_06835</name>
</gene>
<dbReference type="InterPro" id="IPR038673">
    <property type="entry name" value="OprB_sf"/>
</dbReference>
<dbReference type="PANTHER" id="PTHR37944:SF1">
    <property type="entry name" value="PORIN B"/>
    <property type="match status" value="1"/>
</dbReference>
<reference evidence="3 4" key="1">
    <citation type="submission" date="2022-01" db="EMBL/GenBank/DDBJ databases">
        <authorList>
            <person name="Won M."/>
            <person name="Kim S.-J."/>
            <person name="Kwon S.-W."/>
        </authorList>
    </citation>
    <scope>NUCLEOTIDE SEQUENCE [LARGE SCALE GENOMIC DNA]</scope>
    <source>
        <strain evidence="3 4">KCTC 23505</strain>
    </source>
</reference>